<dbReference type="Proteomes" id="UP001597374">
    <property type="component" value="Unassembled WGS sequence"/>
</dbReference>
<name>A0ABW5CS91_9BACT</name>
<evidence type="ECO:0008006" key="3">
    <source>
        <dbReference type="Google" id="ProtNLM"/>
    </source>
</evidence>
<evidence type="ECO:0000313" key="1">
    <source>
        <dbReference type="EMBL" id="MFD2245247.1"/>
    </source>
</evidence>
<gene>
    <name evidence="1" type="ORF">ACFSKP_03205</name>
</gene>
<reference evidence="2" key="1">
    <citation type="journal article" date="2019" name="Int. J. Syst. Evol. Microbiol.">
        <title>The Global Catalogue of Microorganisms (GCM) 10K type strain sequencing project: providing services to taxonomists for standard genome sequencing and annotation.</title>
        <authorList>
            <consortium name="The Broad Institute Genomics Platform"/>
            <consortium name="The Broad Institute Genome Sequencing Center for Infectious Disease"/>
            <person name="Wu L."/>
            <person name="Ma J."/>
        </authorList>
    </citation>
    <scope>NUCLEOTIDE SEQUENCE [LARGE SCALE GENOMIC DNA]</scope>
    <source>
        <strain evidence="2">CGMCC 4.1782</strain>
    </source>
</reference>
<dbReference type="RefSeq" id="WP_250429296.1">
    <property type="nucleotide sequence ID" value="NZ_JALPRR010000002.1"/>
</dbReference>
<dbReference type="EMBL" id="JBHUIM010000001">
    <property type="protein sequence ID" value="MFD2245247.1"/>
    <property type="molecule type" value="Genomic_DNA"/>
</dbReference>
<comment type="caution">
    <text evidence="1">The sequence shown here is derived from an EMBL/GenBank/DDBJ whole genome shotgun (WGS) entry which is preliminary data.</text>
</comment>
<keyword evidence="2" id="KW-1185">Reference proteome</keyword>
<evidence type="ECO:0000313" key="2">
    <source>
        <dbReference type="Proteomes" id="UP001597374"/>
    </source>
</evidence>
<proteinExistence type="predicted"/>
<sequence>MLPDIFPEPVLKDEILHIELNKELSCIYLKWHSHPSSQDFRHLYKQAADLAHEHKCRYWLSDARALHFLEFADQNWLLRELVPRLITSPLLKYARITTQESLAMFDVQRICDSIEAAPELAGIKTQIQVFLDPETAIDWLFCGD</sequence>
<accession>A0ABW5CS91</accession>
<organism evidence="1 2">
    <name type="scientific">Pontibacter ruber</name>
    <dbReference type="NCBI Taxonomy" id="1343895"/>
    <lineage>
        <taxon>Bacteria</taxon>
        <taxon>Pseudomonadati</taxon>
        <taxon>Bacteroidota</taxon>
        <taxon>Cytophagia</taxon>
        <taxon>Cytophagales</taxon>
        <taxon>Hymenobacteraceae</taxon>
        <taxon>Pontibacter</taxon>
    </lineage>
</organism>
<protein>
    <recommendedName>
        <fullName evidence="3">STAS/SEC14 domain-containing protein</fullName>
    </recommendedName>
</protein>